<evidence type="ECO:0000256" key="2">
    <source>
        <dbReference type="SAM" id="Phobius"/>
    </source>
</evidence>
<feature type="region of interest" description="Disordered" evidence="1">
    <location>
        <begin position="67"/>
        <end position="95"/>
    </location>
</feature>
<keyword evidence="4" id="KW-1185">Reference proteome</keyword>
<evidence type="ECO:0000313" key="4">
    <source>
        <dbReference type="Proteomes" id="UP000019335"/>
    </source>
</evidence>
<organism evidence="3 4">
    <name type="scientific">Nannochloropsis gaditana</name>
    <dbReference type="NCBI Taxonomy" id="72520"/>
    <lineage>
        <taxon>Eukaryota</taxon>
        <taxon>Sar</taxon>
        <taxon>Stramenopiles</taxon>
        <taxon>Ochrophyta</taxon>
        <taxon>Eustigmatophyceae</taxon>
        <taxon>Eustigmatales</taxon>
        <taxon>Monodopsidaceae</taxon>
        <taxon>Nannochloropsis</taxon>
    </lineage>
</organism>
<keyword evidence="2" id="KW-1133">Transmembrane helix</keyword>
<evidence type="ECO:0000256" key="1">
    <source>
        <dbReference type="SAM" id="MobiDB-lite"/>
    </source>
</evidence>
<keyword evidence="2" id="KW-0472">Membrane</keyword>
<sequence length="146" mass="15678">MVALKTFGMDAGQAHLAPHVLIIHRTTIYIIVVVVYHTTHMSHSPRLLAFLPPRHFLRRVSVPPCSGGGTLGPMPRGKAPPPGEGRLSGPATWSQSPSAPFALPHVLTRYAYCAQTTGFPLAFGPGEGERKTDRASRVPARSLPQA</sequence>
<proteinExistence type="predicted"/>
<evidence type="ECO:0000313" key="3">
    <source>
        <dbReference type="EMBL" id="EWM21077.1"/>
    </source>
</evidence>
<feature type="transmembrane region" description="Helical" evidence="2">
    <location>
        <begin position="16"/>
        <end position="36"/>
    </location>
</feature>
<keyword evidence="2" id="KW-0812">Transmembrane</keyword>
<dbReference type="EMBL" id="AZIL01002648">
    <property type="protein sequence ID" value="EWM21077.1"/>
    <property type="molecule type" value="Genomic_DNA"/>
</dbReference>
<dbReference type="AlphaFoldDB" id="W7T2W0"/>
<gene>
    <name evidence="3" type="ORF">Naga_101777g1</name>
</gene>
<dbReference type="Proteomes" id="UP000019335">
    <property type="component" value="Unassembled WGS sequence"/>
</dbReference>
<name>W7T2W0_9STRA</name>
<protein>
    <submittedName>
        <fullName evidence="3">Uncharacterized protein</fullName>
    </submittedName>
</protein>
<reference evidence="3 4" key="1">
    <citation type="journal article" date="2014" name="Mol. Plant">
        <title>Chromosome Scale Genome Assembly and Transcriptome Profiling of Nannochloropsis gaditana in Nitrogen Depletion.</title>
        <authorList>
            <person name="Corteggiani Carpinelli E."/>
            <person name="Telatin A."/>
            <person name="Vitulo N."/>
            <person name="Forcato C."/>
            <person name="D'Angelo M."/>
            <person name="Schiavon R."/>
            <person name="Vezzi A."/>
            <person name="Giacometti G.M."/>
            <person name="Morosinotto T."/>
            <person name="Valle G."/>
        </authorList>
    </citation>
    <scope>NUCLEOTIDE SEQUENCE [LARGE SCALE GENOMIC DNA]</scope>
    <source>
        <strain evidence="3 4">B-31</strain>
    </source>
</reference>
<comment type="caution">
    <text evidence="3">The sequence shown here is derived from an EMBL/GenBank/DDBJ whole genome shotgun (WGS) entry which is preliminary data.</text>
</comment>
<feature type="region of interest" description="Disordered" evidence="1">
    <location>
        <begin position="123"/>
        <end position="146"/>
    </location>
</feature>
<feature type="compositionally biased region" description="Basic and acidic residues" evidence="1">
    <location>
        <begin position="127"/>
        <end position="136"/>
    </location>
</feature>
<accession>W7T2W0</accession>